<feature type="compositionally biased region" description="Low complexity" evidence="1">
    <location>
        <begin position="75"/>
        <end position="92"/>
    </location>
</feature>
<sequence length="139" mass="15145">MDGERFCERRQGRRSPPPLNGAPVSKPRVEVGALSEGSLASASLKRGGTRGGRRRSDEHLPLSAVEGQRRPSGGLRQPSPRLSSTPQPLTTTLFRVHTRSPCATSFQTQMMSISDVSATVSSLSFQTQTLMLINQRHAY</sequence>
<feature type="compositionally biased region" description="Basic and acidic residues" evidence="1">
    <location>
        <begin position="1"/>
        <end position="10"/>
    </location>
</feature>
<name>A0A8T2RVG9_CERRI</name>
<protein>
    <submittedName>
        <fullName evidence="2">Uncharacterized protein</fullName>
    </submittedName>
</protein>
<organism evidence="2 3">
    <name type="scientific">Ceratopteris richardii</name>
    <name type="common">Triangle waterfern</name>
    <dbReference type="NCBI Taxonomy" id="49495"/>
    <lineage>
        <taxon>Eukaryota</taxon>
        <taxon>Viridiplantae</taxon>
        <taxon>Streptophyta</taxon>
        <taxon>Embryophyta</taxon>
        <taxon>Tracheophyta</taxon>
        <taxon>Polypodiopsida</taxon>
        <taxon>Polypodiidae</taxon>
        <taxon>Polypodiales</taxon>
        <taxon>Pteridineae</taxon>
        <taxon>Pteridaceae</taxon>
        <taxon>Parkerioideae</taxon>
        <taxon>Ceratopteris</taxon>
    </lineage>
</organism>
<evidence type="ECO:0000256" key="1">
    <source>
        <dbReference type="SAM" id="MobiDB-lite"/>
    </source>
</evidence>
<dbReference type="EMBL" id="CM035429">
    <property type="protein sequence ID" value="KAH7299535.1"/>
    <property type="molecule type" value="Genomic_DNA"/>
</dbReference>
<evidence type="ECO:0000313" key="3">
    <source>
        <dbReference type="Proteomes" id="UP000825935"/>
    </source>
</evidence>
<comment type="caution">
    <text evidence="2">The sequence shown here is derived from an EMBL/GenBank/DDBJ whole genome shotgun (WGS) entry which is preliminary data.</text>
</comment>
<keyword evidence="3" id="KW-1185">Reference proteome</keyword>
<dbReference type="AlphaFoldDB" id="A0A8T2RVG9"/>
<reference evidence="2" key="1">
    <citation type="submission" date="2021-08" db="EMBL/GenBank/DDBJ databases">
        <title>WGS assembly of Ceratopteris richardii.</title>
        <authorList>
            <person name="Marchant D.B."/>
            <person name="Chen G."/>
            <person name="Jenkins J."/>
            <person name="Shu S."/>
            <person name="Leebens-Mack J."/>
            <person name="Grimwood J."/>
            <person name="Schmutz J."/>
            <person name="Soltis P."/>
            <person name="Soltis D."/>
            <person name="Chen Z.-H."/>
        </authorList>
    </citation>
    <scope>NUCLEOTIDE SEQUENCE</scope>
    <source>
        <strain evidence="2">Whitten #5841</strain>
        <tissue evidence="2">Leaf</tissue>
    </source>
</reference>
<feature type="region of interest" description="Disordered" evidence="1">
    <location>
        <begin position="1"/>
        <end position="92"/>
    </location>
</feature>
<accession>A0A8T2RVG9</accession>
<proteinExistence type="predicted"/>
<feature type="compositionally biased region" description="Low complexity" evidence="1">
    <location>
        <begin position="32"/>
        <end position="46"/>
    </location>
</feature>
<gene>
    <name evidence="2" type="ORF">KP509_24G016800</name>
</gene>
<dbReference type="Proteomes" id="UP000825935">
    <property type="component" value="Chromosome 24"/>
</dbReference>
<evidence type="ECO:0000313" key="2">
    <source>
        <dbReference type="EMBL" id="KAH7299535.1"/>
    </source>
</evidence>